<evidence type="ECO:0000259" key="6">
    <source>
        <dbReference type="PROSITE" id="PS51294"/>
    </source>
</evidence>
<evidence type="ECO:0000256" key="2">
    <source>
        <dbReference type="ARBA" id="ARBA00023125"/>
    </source>
</evidence>
<evidence type="ECO:0000259" key="5">
    <source>
        <dbReference type="PROSITE" id="PS50090"/>
    </source>
</evidence>
<dbReference type="Proteomes" id="UP000639772">
    <property type="component" value="Chromosome 1"/>
</dbReference>
<dbReference type="AlphaFoldDB" id="A0A835S187"/>
<dbReference type="EMBL" id="JADCNM010000001">
    <property type="protein sequence ID" value="KAG0502159.1"/>
    <property type="molecule type" value="Genomic_DNA"/>
</dbReference>
<dbReference type="GO" id="GO:0003677">
    <property type="term" value="F:DNA binding"/>
    <property type="evidence" value="ECO:0007669"/>
    <property type="project" value="UniProtKB-KW"/>
</dbReference>
<dbReference type="Gene3D" id="3.40.50.720">
    <property type="entry name" value="NAD(P)-binding Rossmann-like Domain"/>
    <property type="match status" value="1"/>
</dbReference>
<sequence length="358" mass="41098">MLRLHRSRGRPALSFEEQQRVGFQLKFDGEKEMLSVLEADLMVEGNLKEAMDGIDGVFRTASPVFLVGDVQDTLLDPAIKGIMTEEEPPCDWSAFDSLDLPMEFPELETLLTNLLDQRKEEIVLQPTIREEAIMENAPGMMMEEEPPCEWSAFGSLDLPMEFPEQETLLTYLLNHWEEEEEAIQQPTVPMATTSATESSHLEVTEMTCDLLLINDRKTTYDSQSQRKQEEQQSFPAAEQQFHKLYKERCKRQRWTLEEHRLFLKLVEEIGWGKWKLIATIMKTKTASQVTSHAQKYLNRRKGETKRKSINDVTFKDLYVLPLSTHDASRIPSIQMSKFSSLGASTFSTTTSFIGKCIS</sequence>
<keyword evidence="3" id="KW-0804">Transcription</keyword>
<keyword evidence="1" id="KW-0805">Transcription regulation</keyword>
<feature type="domain" description="Myb-like" evidence="5">
    <location>
        <begin position="246"/>
        <end position="297"/>
    </location>
</feature>
<keyword evidence="2" id="KW-0238">DNA-binding</keyword>
<dbReference type="PROSITE" id="PS50090">
    <property type="entry name" value="MYB_LIKE"/>
    <property type="match status" value="1"/>
</dbReference>
<dbReference type="NCBIfam" id="TIGR01557">
    <property type="entry name" value="myb_SHAQKYF"/>
    <property type="match status" value="1"/>
</dbReference>
<dbReference type="PROSITE" id="PS51294">
    <property type="entry name" value="HTH_MYB"/>
    <property type="match status" value="1"/>
</dbReference>
<dbReference type="InterPro" id="IPR001005">
    <property type="entry name" value="SANT/Myb"/>
</dbReference>
<evidence type="ECO:0000256" key="3">
    <source>
        <dbReference type="ARBA" id="ARBA00023163"/>
    </source>
</evidence>
<dbReference type="SUPFAM" id="SSF46689">
    <property type="entry name" value="Homeodomain-like"/>
    <property type="match status" value="1"/>
</dbReference>
<dbReference type="InterPro" id="IPR017930">
    <property type="entry name" value="Myb_dom"/>
</dbReference>
<dbReference type="PANTHER" id="PTHR44042:SF67">
    <property type="entry name" value="MYB-LIKE PROTEIN I"/>
    <property type="match status" value="1"/>
</dbReference>
<dbReference type="SMART" id="SM00717">
    <property type="entry name" value="SANT"/>
    <property type="match status" value="1"/>
</dbReference>
<dbReference type="InterPro" id="IPR009057">
    <property type="entry name" value="Homeodomain-like_sf"/>
</dbReference>
<dbReference type="InterPro" id="IPR006447">
    <property type="entry name" value="Myb_dom_plants"/>
</dbReference>
<gene>
    <name evidence="7" type="ORF">HPP92_002231</name>
</gene>
<accession>A0A835S187</accession>
<evidence type="ECO:0000256" key="1">
    <source>
        <dbReference type="ARBA" id="ARBA00023015"/>
    </source>
</evidence>
<reference evidence="7 8" key="1">
    <citation type="journal article" date="2020" name="Nat. Food">
        <title>A phased Vanilla planifolia genome enables genetic improvement of flavour and production.</title>
        <authorList>
            <person name="Hasing T."/>
            <person name="Tang H."/>
            <person name="Brym M."/>
            <person name="Khazi F."/>
            <person name="Huang T."/>
            <person name="Chambers A.H."/>
        </authorList>
    </citation>
    <scope>NUCLEOTIDE SEQUENCE [LARGE SCALE GENOMIC DNA]</scope>
    <source>
        <tissue evidence="7">Leaf</tissue>
    </source>
</reference>
<dbReference type="Pfam" id="PF00249">
    <property type="entry name" value="Myb_DNA-binding"/>
    <property type="match status" value="1"/>
</dbReference>
<proteinExistence type="predicted"/>
<name>A0A835S187_VANPL</name>
<keyword evidence="4" id="KW-0539">Nucleus</keyword>
<dbReference type="OrthoDB" id="2735536at2759"/>
<comment type="caution">
    <text evidence="7">The sequence shown here is derived from an EMBL/GenBank/DDBJ whole genome shotgun (WGS) entry which is preliminary data.</text>
</comment>
<evidence type="ECO:0000313" key="7">
    <source>
        <dbReference type="EMBL" id="KAG0502159.1"/>
    </source>
</evidence>
<feature type="domain" description="HTH myb-type" evidence="6">
    <location>
        <begin position="246"/>
        <end position="301"/>
    </location>
</feature>
<dbReference type="Gene3D" id="1.10.10.60">
    <property type="entry name" value="Homeodomain-like"/>
    <property type="match status" value="1"/>
</dbReference>
<protein>
    <submittedName>
        <fullName evidence="7">Uncharacterized protein</fullName>
    </submittedName>
</protein>
<organism evidence="7 8">
    <name type="scientific">Vanilla planifolia</name>
    <name type="common">Vanilla</name>
    <dbReference type="NCBI Taxonomy" id="51239"/>
    <lineage>
        <taxon>Eukaryota</taxon>
        <taxon>Viridiplantae</taxon>
        <taxon>Streptophyta</taxon>
        <taxon>Embryophyta</taxon>
        <taxon>Tracheophyta</taxon>
        <taxon>Spermatophyta</taxon>
        <taxon>Magnoliopsida</taxon>
        <taxon>Liliopsida</taxon>
        <taxon>Asparagales</taxon>
        <taxon>Orchidaceae</taxon>
        <taxon>Vanilloideae</taxon>
        <taxon>Vanilleae</taxon>
        <taxon>Vanilla</taxon>
    </lineage>
</organism>
<evidence type="ECO:0000313" key="8">
    <source>
        <dbReference type="Proteomes" id="UP000639772"/>
    </source>
</evidence>
<evidence type="ECO:0000256" key="4">
    <source>
        <dbReference type="ARBA" id="ARBA00023242"/>
    </source>
</evidence>
<dbReference type="CDD" id="cd00167">
    <property type="entry name" value="SANT"/>
    <property type="match status" value="1"/>
</dbReference>
<dbReference type="PANTHER" id="PTHR44042">
    <property type="entry name" value="DUPLICATED HOMEODOMAIN-LIKE SUPERFAMILY PROTEIN-RELATED"/>
    <property type="match status" value="1"/>
</dbReference>